<evidence type="ECO:0000256" key="1">
    <source>
        <dbReference type="ARBA" id="ARBA00022614"/>
    </source>
</evidence>
<name>A0A915YIC4_9BACT</name>
<dbReference type="Pfam" id="PF00560">
    <property type="entry name" value="LRR_1"/>
    <property type="match status" value="1"/>
</dbReference>
<accession>A0A915YIC4</accession>
<dbReference type="PANTHER" id="PTHR48051">
    <property type="match status" value="1"/>
</dbReference>
<evidence type="ECO:0000256" key="2">
    <source>
        <dbReference type="ARBA" id="ARBA00022737"/>
    </source>
</evidence>
<dbReference type="Pfam" id="PF12799">
    <property type="entry name" value="LRR_4"/>
    <property type="match status" value="1"/>
</dbReference>
<protein>
    <submittedName>
        <fullName evidence="3">Leucine-rich repeat domain-containing protein</fullName>
    </submittedName>
</protein>
<dbReference type="SUPFAM" id="SSF52058">
    <property type="entry name" value="L domain-like"/>
    <property type="match status" value="1"/>
</dbReference>
<dbReference type="GO" id="GO:0005737">
    <property type="term" value="C:cytoplasm"/>
    <property type="evidence" value="ECO:0007669"/>
    <property type="project" value="TreeGrafter"/>
</dbReference>
<dbReference type="KEGG" id="aup:AsAng_0043670"/>
<organism evidence="3 4">
    <name type="scientific">Aureispira anguillae</name>
    <dbReference type="NCBI Taxonomy" id="2864201"/>
    <lineage>
        <taxon>Bacteria</taxon>
        <taxon>Pseudomonadati</taxon>
        <taxon>Bacteroidota</taxon>
        <taxon>Saprospiria</taxon>
        <taxon>Saprospirales</taxon>
        <taxon>Saprospiraceae</taxon>
        <taxon>Aureispira</taxon>
    </lineage>
</organism>
<proteinExistence type="predicted"/>
<evidence type="ECO:0000313" key="4">
    <source>
        <dbReference type="Proteomes" id="UP001060919"/>
    </source>
</evidence>
<dbReference type="Gene3D" id="3.80.10.10">
    <property type="entry name" value="Ribonuclease Inhibitor"/>
    <property type="match status" value="1"/>
</dbReference>
<dbReference type="PROSITE" id="PS51450">
    <property type="entry name" value="LRR"/>
    <property type="match status" value="1"/>
</dbReference>
<evidence type="ECO:0000313" key="3">
    <source>
        <dbReference type="EMBL" id="BDS13628.1"/>
    </source>
</evidence>
<dbReference type="InterPro" id="IPR025875">
    <property type="entry name" value="Leu-rich_rpt_4"/>
</dbReference>
<keyword evidence="2" id="KW-0677">Repeat</keyword>
<keyword evidence="4" id="KW-1185">Reference proteome</keyword>
<dbReference type="InterPro" id="IPR003591">
    <property type="entry name" value="Leu-rich_rpt_typical-subtyp"/>
</dbReference>
<dbReference type="RefSeq" id="WP_264788884.1">
    <property type="nucleotide sequence ID" value="NZ_AP026867.1"/>
</dbReference>
<dbReference type="Proteomes" id="UP001060919">
    <property type="component" value="Chromosome"/>
</dbReference>
<dbReference type="InterPro" id="IPR050216">
    <property type="entry name" value="LRR_domain-containing"/>
</dbReference>
<dbReference type="AlphaFoldDB" id="A0A915YIC4"/>
<dbReference type="EMBL" id="AP026867">
    <property type="protein sequence ID" value="BDS13628.1"/>
    <property type="molecule type" value="Genomic_DNA"/>
</dbReference>
<dbReference type="InterPro" id="IPR001611">
    <property type="entry name" value="Leu-rich_rpt"/>
</dbReference>
<keyword evidence="1" id="KW-0433">Leucine-rich repeat</keyword>
<reference evidence="3" key="1">
    <citation type="submission" date="2022-09" db="EMBL/GenBank/DDBJ databases">
        <title>Aureispira anguillicida sp. nov., isolated from Leptocephalus of Japanese eel Anguilla japonica.</title>
        <authorList>
            <person name="Yuasa K."/>
            <person name="Mekata T."/>
            <person name="Ikunari K."/>
        </authorList>
    </citation>
    <scope>NUCLEOTIDE SEQUENCE</scope>
    <source>
        <strain evidence="3">EL160426</strain>
    </source>
</reference>
<dbReference type="PANTHER" id="PTHR48051:SF1">
    <property type="entry name" value="RAS SUPPRESSOR PROTEIN 1"/>
    <property type="match status" value="1"/>
</dbReference>
<gene>
    <name evidence="3" type="ORF">AsAng_0043670</name>
</gene>
<dbReference type="InterPro" id="IPR032675">
    <property type="entry name" value="LRR_dom_sf"/>
</dbReference>
<sequence>MGLFSKIKKWFLSKDSTEHKSTTVIVDEVQEEEEVVLTDQDVVEEVSLTEEEQQFAQIKQFIESDDMSNHELAAMFMMGLGTKWDDEMYRIVAQSADKMIFWAQQDNNEHFLAYYKSLVISPRFFGQYSEIAEFAVVLTSFKALEELQWKAKHYWNQHPILVAASQLPLLKRLYVEDCRMNFLPESIAQAWSLEELYLANNKLTEMPDTLGQLPNLKILDLSANALRKCPRSIYHLKRLETLRLHNNPLNDIEPRMLGRLYRLKDLQLPEVVAKFNLDTLQDWLPDVDFGKPYWIFD</sequence>
<dbReference type="SMART" id="SM00369">
    <property type="entry name" value="LRR_TYP"/>
    <property type="match status" value="4"/>
</dbReference>